<dbReference type="Gene3D" id="2.60.120.10">
    <property type="entry name" value="Jelly Rolls"/>
    <property type="match status" value="2"/>
</dbReference>
<dbReference type="GO" id="GO:0008270">
    <property type="term" value="F:zinc ion binding"/>
    <property type="evidence" value="ECO:0007669"/>
    <property type="project" value="InterPro"/>
</dbReference>
<dbReference type="InterPro" id="IPR011051">
    <property type="entry name" value="RmlC_Cupin_sf"/>
</dbReference>
<feature type="binding site" evidence="5">
    <location>
        <position position="113"/>
    </location>
    <ligand>
        <name>Zn(2+)</name>
        <dbReference type="ChEBI" id="CHEBI:29105"/>
    </ligand>
</feature>
<feature type="domain" description="Phosphomannose isomerase type I catalytic" evidence="7">
    <location>
        <begin position="10"/>
        <end position="103"/>
    </location>
</feature>
<dbReference type="InterPro" id="IPR046457">
    <property type="entry name" value="PMI_typeI_cat"/>
</dbReference>
<evidence type="ECO:0000256" key="5">
    <source>
        <dbReference type="PIRSR" id="PIRSR036894-1"/>
    </source>
</evidence>
<feature type="domain" description="Mannose-6-phosphate isomerase cupin" evidence="8">
    <location>
        <begin position="239"/>
        <end position="308"/>
    </location>
</feature>
<dbReference type="AlphaFoldDB" id="A0A5C5WYL4"/>
<dbReference type="Pfam" id="PF21621">
    <property type="entry name" value="MPI_cupin_dom"/>
    <property type="match status" value="1"/>
</dbReference>
<evidence type="ECO:0000259" key="8">
    <source>
        <dbReference type="Pfam" id="PF21621"/>
    </source>
</evidence>
<comment type="cofactor">
    <cofactor evidence="5">
        <name>Zn(2+)</name>
        <dbReference type="ChEBI" id="CHEBI:29105"/>
    </cofactor>
    <text evidence="5">Binds 1 zinc ion per subunit.</text>
</comment>
<dbReference type="InterPro" id="IPR014710">
    <property type="entry name" value="RmlC-like_jellyroll"/>
</dbReference>
<dbReference type="EMBL" id="SJPG01000002">
    <property type="protein sequence ID" value="TWT55680.1"/>
    <property type="molecule type" value="Genomic_DNA"/>
</dbReference>
<feature type="binding site" evidence="5">
    <location>
        <position position="95"/>
    </location>
    <ligand>
        <name>Zn(2+)</name>
        <dbReference type="ChEBI" id="CHEBI:29105"/>
    </ligand>
</feature>
<evidence type="ECO:0000256" key="2">
    <source>
        <dbReference type="ARBA" id="ARBA00022833"/>
    </source>
</evidence>
<dbReference type="PANTHER" id="PTHR42742:SF3">
    <property type="entry name" value="FRUCTOKINASE"/>
    <property type="match status" value="1"/>
</dbReference>
<evidence type="ECO:0000313" key="10">
    <source>
        <dbReference type="Proteomes" id="UP000316095"/>
    </source>
</evidence>
<dbReference type="SUPFAM" id="SSF51182">
    <property type="entry name" value="RmlC-like cupins"/>
    <property type="match status" value="1"/>
</dbReference>
<dbReference type="GO" id="GO:0004476">
    <property type="term" value="F:mannose-6-phosphate isomerase activity"/>
    <property type="evidence" value="ECO:0007669"/>
    <property type="project" value="InterPro"/>
</dbReference>
<feature type="active site" evidence="6">
    <location>
        <position position="191"/>
    </location>
</feature>
<keyword evidence="1 5" id="KW-0479">Metal-binding</keyword>
<comment type="caution">
    <text evidence="9">The sequence shown here is derived from an EMBL/GenBank/DDBJ whole genome shotgun (WGS) entry which is preliminary data.</text>
</comment>
<dbReference type="InterPro" id="IPR014628">
    <property type="entry name" value="Man6P_isomerase_Firm_short"/>
</dbReference>
<dbReference type="PIRSF" id="PIRSF036894">
    <property type="entry name" value="PMI_Firm_short"/>
    <property type="match status" value="1"/>
</dbReference>
<dbReference type="Proteomes" id="UP000316095">
    <property type="component" value="Unassembled WGS sequence"/>
</dbReference>
<keyword evidence="9" id="KW-0413">Isomerase</keyword>
<dbReference type="CDD" id="cd07010">
    <property type="entry name" value="cupin_PMI_type_I_N_bac"/>
    <property type="match status" value="1"/>
</dbReference>
<keyword evidence="2 5" id="KW-0862">Zinc</keyword>
<evidence type="ECO:0000256" key="1">
    <source>
        <dbReference type="ARBA" id="ARBA00022723"/>
    </source>
</evidence>
<dbReference type="PANTHER" id="PTHR42742">
    <property type="entry name" value="TRANSCRIPTIONAL REPRESSOR MPRA"/>
    <property type="match status" value="1"/>
</dbReference>
<dbReference type="Pfam" id="PF20511">
    <property type="entry name" value="PMI_typeI_cat"/>
    <property type="match status" value="1"/>
</dbReference>
<keyword evidence="10" id="KW-1185">Reference proteome</keyword>
<dbReference type="InterPro" id="IPR049071">
    <property type="entry name" value="MPI_cupin_dom"/>
</dbReference>
<reference evidence="9 10" key="1">
    <citation type="submission" date="2019-02" db="EMBL/GenBank/DDBJ databases">
        <title>Deep-cultivation of Planctomycetes and their phenomic and genomic characterization uncovers novel biology.</title>
        <authorList>
            <person name="Wiegand S."/>
            <person name="Jogler M."/>
            <person name="Boedeker C."/>
            <person name="Pinto D."/>
            <person name="Vollmers J."/>
            <person name="Rivas-Marin E."/>
            <person name="Kohn T."/>
            <person name="Peeters S.H."/>
            <person name="Heuer A."/>
            <person name="Rast P."/>
            <person name="Oberbeckmann S."/>
            <person name="Bunk B."/>
            <person name="Jeske O."/>
            <person name="Meyerdierks A."/>
            <person name="Storesund J.E."/>
            <person name="Kallscheuer N."/>
            <person name="Luecker S."/>
            <person name="Lage O.M."/>
            <person name="Pohl T."/>
            <person name="Merkel B.J."/>
            <person name="Hornburger P."/>
            <person name="Mueller R.-W."/>
            <person name="Bruemmer F."/>
            <person name="Labrenz M."/>
            <person name="Spormann A.M."/>
            <person name="Op Den Camp H."/>
            <person name="Overmann J."/>
            <person name="Amann R."/>
            <person name="Jetten M.S.M."/>
            <person name="Mascher T."/>
            <person name="Medema M.H."/>
            <person name="Devos D.P."/>
            <person name="Kaster A.-K."/>
            <person name="Ovreas L."/>
            <person name="Rohde M."/>
            <person name="Galperin M.Y."/>
            <person name="Jogler C."/>
        </authorList>
    </citation>
    <scope>NUCLEOTIDE SEQUENCE [LARGE SCALE GENOMIC DNA]</scope>
    <source>
        <strain evidence="9 10">Pan54</strain>
    </source>
</reference>
<evidence type="ECO:0000256" key="4">
    <source>
        <dbReference type="ARBA" id="ARBA00030762"/>
    </source>
</evidence>
<evidence type="ECO:0000256" key="6">
    <source>
        <dbReference type="PIRSR" id="PIRSR036894-2"/>
    </source>
</evidence>
<dbReference type="InterPro" id="IPR051804">
    <property type="entry name" value="Carb_Metab_Reg_Kinase/Isom"/>
</dbReference>
<organism evidence="9 10">
    <name type="scientific">Rubinisphaera italica</name>
    <dbReference type="NCBI Taxonomy" id="2527969"/>
    <lineage>
        <taxon>Bacteria</taxon>
        <taxon>Pseudomonadati</taxon>
        <taxon>Planctomycetota</taxon>
        <taxon>Planctomycetia</taxon>
        <taxon>Planctomycetales</taxon>
        <taxon>Planctomycetaceae</taxon>
        <taxon>Rubinisphaera</taxon>
    </lineage>
</organism>
<name>A0A5C5WYL4_9PLAN</name>
<evidence type="ECO:0000313" key="9">
    <source>
        <dbReference type="EMBL" id="TWT55680.1"/>
    </source>
</evidence>
<gene>
    <name evidence="9" type="primary">gmuF</name>
    <name evidence="9" type="ORF">Pan54_53260</name>
</gene>
<proteinExistence type="predicted"/>
<evidence type="ECO:0000259" key="7">
    <source>
        <dbReference type="Pfam" id="PF20511"/>
    </source>
</evidence>
<accession>A0A5C5WYL4</accession>
<sequence>MEPLQFTPILKCRRWGGRKLGDRLGKSLEERQDYAESWEICDMGESQSVVQSGPHAGKTLNELVKESPEEFSEVNQFPLLMKYLDSHQASSLQVHPNDDQAMRIAGEQNGKTEAWVILEAAKDSWLYAGLKSGITRNDFVKALAAGNITSCLHRIEPKQGEVYYIPAGTIHALGDGILVAEIQQSSDLTYRIHDWGWVDENGQPRELHLKEALECIDFECGPVEPVSSGLSPQNNSNQSEFLIDSPYFQVERFSCPNSRTISEENQCRILMVLEGACKIATDATSYRCETGSTLLLPASCPEVVIESETDDGCQILLTRVV</sequence>
<dbReference type="GO" id="GO:0005975">
    <property type="term" value="P:carbohydrate metabolic process"/>
    <property type="evidence" value="ECO:0007669"/>
    <property type="project" value="InterPro"/>
</dbReference>
<protein>
    <recommendedName>
        <fullName evidence="3">Phosphohexomutase</fullName>
    </recommendedName>
    <alternativeName>
        <fullName evidence="4">Phosphomannose isomerase</fullName>
    </alternativeName>
</protein>
<feature type="binding site" evidence="5">
    <location>
        <position position="171"/>
    </location>
    <ligand>
        <name>Zn(2+)</name>
        <dbReference type="ChEBI" id="CHEBI:29105"/>
    </ligand>
</feature>
<dbReference type="RefSeq" id="WP_165442004.1">
    <property type="nucleotide sequence ID" value="NZ_SJPG01000002.1"/>
</dbReference>
<evidence type="ECO:0000256" key="3">
    <source>
        <dbReference type="ARBA" id="ARBA00029741"/>
    </source>
</evidence>